<reference evidence="1 2" key="1">
    <citation type="submission" date="2020-03" db="EMBL/GenBank/DDBJ databases">
        <title>Dissostichus mawsoni Genome sequencing and assembly.</title>
        <authorList>
            <person name="Park H."/>
        </authorList>
    </citation>
    <scope>NUCLEOTIDE SEQUENCE [LARGE SCALE GENOMIC DNA]</scope>
    <source>
        <strain evidence="1">DM0001</strain>
        <tissue evidence="1">Muscle</tissue>
    </source>
</reference>
<accession>A0A7J5XG51</accession>
<dbReference type="Proteomes" id="UP000518266">
    <property type="component" value="Unassembled WGS sequence"/>
</dbReference>
<gene>
    <name evidence="1" type="ORF">F7725_028351</name>
</gene>
<proteinExistence type="predicted"/>
<name>A0A7J5XG51_DISMA</name>
<sequence length="200" mass="22488">MPEVGSYATGWDLAGTLLTVRRPLCWRSSRYCWGGQMCRLGSQQLASPAVTNCGDLLIRRFQAGIMQTIQFSFQKPKDPADELVTVTVILSGLLSKDGVFLVTTRQTITRPLLGFLLGSFLLFTQQAIASSCASVKLYDTPGEQTDDTMDAELRGFLIKRNISEEFIQKLENEKSAKLFANVDVEHLLLLLLLRRRRRRT</sequence>
<evidence type="ECO:0000313" key="2">
    <source>
        <dbReference type="Proteomes" id="UP000518266"/>
    </source>
</evidence>
<comment type="caution">
    <text evidence="1">The sequence shown here is derived from an EMBL/GenBank/DDBJ whole genome shotgun (WGS) entry which is preliminary data.</text>
</comment>
<dbReference type="AlphaFoldDB" id="A0A7J5XG51"/>
<protein>
    <submittedName>
        <fullName evidence="1">Uncharacterized protein</fullName>
    </submittedName>
</protein>
<organism evidence="1 2">
    <name type="scientific">Dissostichus mawsoni</name>
    <name type="common">Antarctic cod</name>
    <dbReference type="NCBI Taxonomy" id="36200"/>
    <lineage>
        <taxon>Eukaryota</taxon>
        <taxon>Metazoa</taxon>
        <taxon>Chordata</taxon>
        <taxon>Craniata</taxon>
        <taxon>Vertebrata</taxon>
        <taxon>Euteleostomi</taxon>
        <taxon>Actinopterygii</taxon>
        <taxon>Neopterygii</taxon>
        <taxon>Teleostei</taxon>
        <taxon>Neoteleostei</taxon>
        <taxon>Acanthomorphata</taxon>
        <taxon>Eupercaria</taxon>
        <taxon>Perciformes</taxon>
        <taxon>Notothenioidei</taxon>
        <taxon>Nototheniidae</taxon>
        <taxon>Dissostichus</taxon>
    </lineage>
</organism>
<dbReference type="EMBL" id="JAAKFY010000025">
    <property type="protein sequence ID" value="KAF3835793.1"/>
    <property type="molecule type" value="Genomic_DNA"/>
</dbReference>
<evidence type="ECO:0000313" key="1">
    <source>
        <dbReference type="EMBL" id="KAF3835793.1"/>
    </source>
</evidence>
<keyword evidence="2" id="KW-1185">Reference proteome</keyword>